<keyword evidence="2" id="KW-1185">Reference proteome</keyword>
<dbReference type="AlphaFoldDB" id="A0AAD5TLI4"/>
<organism evidence="1 2">
    <name type="scientific">Geranomyces variabilis</name>
    <dbReference type="NCBI Taxonomy" id="109894"/>
    <lineage>
        <taxon>Eukaryota</taxon>
        <taxon>Fungi</taxon>
        <taxon>Fungi incertae sedis</taxon>
        <taxon>Chytridiomycota</taxon>
        <taxon>Chytridiomycota incertae sedis</taxon>
        <taxon>Chytridiomycetes</taxon>
        <taxon>Spizellomycetales</taxon>
        <taxon>Powellomycetaceae</taxon>
        <taxon>Geranomyces</taxon>
    </lineage>
</organism>
<comment type="caution">
    <text evidence="1">The sequence shown here is derived from an EMBL/GenBank/DDBJ whole genome shotgun (WGS) entry which is preliminary data.</text>
</comment>
<protein>
    <submittedName>
        <fullName evidence="1">Uncharacterized protein</fullName>
    </submittedName>
</protein>
<dbReference type="EMBL" id="JADGJQ010000029">
    <property type="protein sequence ID" value="KAJ3178027.1"/>
    <property type="molecule type" value="Genomic_DNA"/>
</dbReference>
<proteinExistence type="predicted"/>
<name>A0AAD5TLI4_9FUNG</name>
<sequence length="281" mass="30780">MALLRGVGEILGAEIKSSWPLDDWCTWWQGVAGQDRDSKDLPFPRAQLLITAAPISAVEKKRPVDDLPSVISPQSLALRATLASAYASGRFPRHLMRRMFERAEIAVRCARAQGCAAASCRLDPTTWWHLPQTREAKVLHALQGIIRADWTGLHLRLRTSISPSCRKSTSFCVPHDSRGIVRADANLMLWHVPIGGPPRILLYADALRQLWASLESGELPVPIERFAVILLAYATTCAEGFLGVPWESLAECCEVSEGPSPSWKGVGNALEAFVATALSHA</sequence>
<dbReference type="Proteomes" id="UP001212152">
    <property type="component" value="Unassembled WGS sequence"/>
</dbReference>
<reference evidence="1" key="1">
    <citation type="submission" date="2020-05" db="EMBL/GenBank/DDBJ databases">
        <title>Phylogenomic resolution of chytrid fungi.</title>
        <authorList>
            <person name="Stajich J.E."/>
            <person name="Amses K."/>
            <person name="Simmons R."/>
            <person name="Seto K."/>
            <person name="Myers J."/>
            <person name="Bonds A."/>
            <person name="Quandt C.A."/>
            <person name="Barry K."/>
            <person name="Liu P."/>
            <person name="Grigoriev I."/>
            <person name="Longcore J.E."/>
            <person name="James T.Y."/>
        </authorList>
    </citation>
    <scope>NUCLEOTIDE SEQUENCE</scope>
    <source>
        <strain evidence="1">JEL0379</strain>
    </source>
</reference>
<evidence type="ECO:0000313" key="2">
    <source>
        <dbReference type="Proteomes" id="UP001212152"/>
    </source>
</evidence>
<gene>
    <name evidence="1" type="ORF">HDU87_003804</name>
</gene>
<evidence type="ECO:0000313" key="1">
    <source>
        <dbReference type="EMBL" id="KAJ3178027.1"/>
    </source>
</evidence>
<accession>A0AAD5TLI4</accession>